<dbReference type="CDD" id="cd10567">
    <property type="entry name" value="SWIB-MDM2_like"/>
    <property type="match status" value="1"/>
</dbReference>
<dbReference type="Proteomes" id="UP001139887">
    <property type="component" value="Unassembled WGS sequence"/>
</dbReference>
<feature type="compositionally biased region" description="Low complexity" evidence="1">
    <location>
        <begin position="250"/>
        <end position="263"/>
    </location>
</feature>
<feature type="compositionally biased region" description="Polar residues" evidence="1">
    <location>
        <begin position="264"/>
        <end position="273"/>
    </location>
</feature>
<feature type="region of interest" description="Disordered" evidence="1">
    <location>
        <begin position="103"/>
        <end position="157"/>
    </location>
</feature>
<gene>
    <name evidence="4" type="ORF">IWW36_004598</name>
</gene>
<dbReference type="InterPro" id="IPR036885">
    <property type="entry name" value="SWIB_MDM2_dom_sf"/>
</dbReference>
<feature type="region of interest" description="Disordered" evidence="1">
    <location>
        <begin position="243"/>
        <end position="331"/>
    </location>
</feature>
<evidence type="ECO:0000259" key="2">
    <source>
        <dbReference type="PROSITE" id="PS51925"/>
    </source>
</evidence>
<dbReference type="InterPro" id="IPR003121">
    <property type="entry name" value="SWIB_MDM2_domain"/>
</dbReference>
<accession>A0A9W8I356</accession>
<feature type="compositionally biased region" description="Basic and acidic residues" evidence="1">
    <location>
        <begin position="297"/>
        <end position="309"/>
    </location>
</feature>
<dbReference type="PROSITE" id="PS51998">
    <property type="entry name" value="DEK_C"/>
    <property type="match status" value="1"/>
</dbReference>
<comment type="caution">
    <text evidence="4">The sequence shown here is derived from an EMBL/GenBank/DDBJ whole genome shotgun (WGS) entry which is preliminary data.</text>
</comment>
<feature type="compositionally biased region" description="Pro residues" evidence="1">
    <location>
        <begin position="310"/>
        <end position="321"/>
    </location>
</feature>
<evidence type="ECO:0008006" key="6">
    <source>
        <dbReference type="Google" id="ProtNLM"/>
    </source>
</evidence>
<dbReference type="SUPFAM" id="SSF47592">
    <property type="entry name" value="SWIB/MDM2 domain"/>
    <property type="match status" value="1"/>
</dbReference>
<dbReference type="EMBL" id="JANBUW010000677">
    <property type="protein sequence ID" value="KAJ2845898.1"/>
    <property type="molecule type" value="Genomic_DNA"/>
</dbReference>
<feature type="domain" description="DEK-C" evidence="3">
    <location>
        <begin position="1"/>
        <end position="55"/>
    </location>
</feature>
<proteinExistence type="predicted"/>
<evidence type="ECO:0000256" key="1">
    <source>
        <dbReference type="SAM" id="MobiDB-lite"/>
    </source>
</evidence>
<dbReference type="Pfam" id="PF08766">
    <property type="entry name" value="DEK_C"/>
    <property type="match status" value="1"/>
</dbReference>
<name>A0A9W8I356_9FUNG</name>
<dbReference type="Gene3D" id="1.10.10.60">
    <property type="entry name" value="Homeodomain-like"/>
    <property type="match status" value="1"/>
</dbReference>
<keyword evidence="5" id="KW-1185">Reference proteome</keyword>
<organism evidence="4 5">
    <name type="scientific">Coemansia brasiliensis</name>
    <dbReference type="NCBI Taxonomy" id="2650707"/>
    <lineage>
        <taxon>Eukaryota</taxon>
        <taxon>Fungi</taxon>
        <taxon>Fungi incertae sedis</taxon>
        <taxon>Zoopagomycota</taxon>
        <taxon>Kickxellomycotina</taxon>
        <taxon>Kickxellomycetes</taxon>
        <taxon>Kickxellales</taxon>
        <taxon>Kickxellaceae</taxon>
        <taxon>Coemansia</taxon>
    </lineage>
</organism>
<protein>
    <recommendedName>
        <fullName evidence="6">DM2 domain-containing protein</fullName>
    </recommendedName>
</protein>
<reference evidence="4" key="1">
    <citation type="submission" date="2022-07" db="EMBL/GenBank/DDBJ databases">
        <title>Phylogenomic reconstructions and comparative analyses of Kickxellomycotina fungi.</title>
        <authorList>
            <person name="Reynolds N.K."/>
            <person name="Stajich J.E."/>
            <person name="Barry K."/>
            <person name="Grigoriev I.V."/>
            <person name="Crous P."/>
            <person name="Smith M.E."/>
        </authorList>
    </citation>
    <scope>NUCLEOTIDE SEQUENCE</scope>
    <source>
        <strain evidence="4">NRRL 1566</strain>
    </source>
</reference>
<dbReference type="Pfam" id="PF02201">
    <property type="entry name" value="SWIB"/>
    <property type="match status" value="1"/>
</dbReference>
<feature type="domain" description="DM2" evidence="2">
    <location>
        <begin position="152"/>
        <end position="229"/>
    </location>
</feature>
<sequence>MDLAKITPRIRQILQMSDLSTVSAKKVRRQLEHEMNIQLDGFKDEIDGMIKKEFQQLHSESQQRQHAHQQYFQQYAQQGPMGGVYGTSQMGLAMPGYPGGVQPGMPMPGAVGSSPEQMPRKRGRPRKAETELKLERKRKRALDPNRPKRQTGLSKPMKLSDELRSFLGQKYFPRTEVVKSLWKYIKSNDLQDPADKRYILCDSKLKELFHTDRLYMYTMNKLLNEHLIKPTPEETAEANELLGLSPTNPAAGAAAAASDAGSGVQPQTPSQQGSAAPESPAPPSEEAATSDAPNAADSDRDDQPKREEPPAPSPLALPPMPSSINSGSNNA</sequence>
<evidence type="ECO:0000259" key="3">
    <source>
        <dbReference type="PROSITE" id="PS51998"/>
    </source>
</evidence>
<dbReference type="InterPro" id="IPR019835">
    <property type="entry name" value="SWIB_domain"/>
</dbReference>
<evidence type="ECO:0000313" key="4">
    <source>
        <dbReference type="EMBL" id="KAJ2845898.1"/>
    </source>
</evidence>
<dbReference type="OrthoDB" id="10251073at2759"/>
<dbReference type="AlphaFoldDB" id="A0A9W8I356"/>
<dbReference type="PROSITE" id="PS51925">
    <property type="entry name" value="SWIB_MDM2"/>
    <property type="match status" value="1"/>
</dbReference>
<evidence type="ECO:0000313" key="5">
    <source>
        <dbReference type="Proteomes" id="UP001139887"/>
    </source>
</evidence>
<dbReference type="Gene3D" id="1.10.245.10">
    <property type="entry name" value="SWIB/MDM2 domain"/>
    <property type="match status" value="1"/>
</dbReference>
<dbReference type="InterPro" id="IPR014876">
    <property type="entry name" value="DEK_C"/>
</dbReference>
<dbReference type="PANTHER" id="PTHR13844">
    <property type="entry name" value="SWI/SNF-RELATED MATRIX-ASSOCIATED ACTIN-DEPENDENT REGULATOR OF CHROMATIN SUBFAMILY D"/>
    <property type="match status" value="1"/>
</dbReference>
<dbReference type="SMART" id="SM00151">
    <property type="entry name" value="SWIB"/>
    <property type="match status" value="1"/>
</dbReference>
<dbReference type="SUPFAM" id="SSF109715">
    <property type="entry name" value="DEK C-terminal domain"/>
    <property type="match status" value="1"/>
</dbReference>